<protein>
    <submittedName>
        <fullName evidence="1">Uncharacterized protein</fullName>
    </submittedName>
</protein>
<accession>A0ACC2RAQ9</accession>
<reference evidence="1" key="1">
    <citation type="submission" date="2023-03" db="EMBL/GenBank/DDBJ databases">
        <title>Chromosome-level genomes of two armyworms, Mythimna separata and Mythimna loreyi, provide insights into the biosynthesis and reception of sex pheromones.</title>
        <authorList>
            <person name="Zhao H."/>
        </authorList>
    </citation>
    <scope>NUCLEOTIDE SEQUENCE</scope>
    <source>
        <strain evidence="1">BeijingLab</strain>
    </source>
</reference>
<dbReference type="Proteomes" id="UP001231649">
    <property type="component" value="Chromosome 2"/>
</dbReference>
<proteinExistence type="predicted"/>
<organism evidence="1 2">
    <name type="scientific">Mythimna loreyi</name>
    <dbReference type="NCBI Taxonomy" id="667449"/>
    <lineage>
        <taxon>Eukaryota</taxon>
        <taxon>Metazoa</taxon>
        <taxon>Ecdysozoa</taxon>
        <taxon>Arthropoda</taxon>
        <taxon>Hexapoda</taxon>
        <taxon>Insecta</taxon>
        <taxon>Pterygota</taxon>
        <taxon>Neoptera</taxon>
        <taxon>Endopterygota</taxon>
        <taxon>Lepidoptera</taxon>
        <taxon>Glossata</taxon>
        <taxon>Ditrysia</taxon>
        <taxon>Noctuoidea</taxon>
        <taxon>Noctuidae</taxon>
        <taxon>Noctuinae</taxon>
        <taxon>Hadenini</taxon>
        <taxon>Mythimna</taxon>
    </lineage>
</organism>
<keyword evidence="2" id="KW-1185">Reference proteome</keyword>
<comment type="caution">
    <text evidence="1">The sequence shown here is derived from an EMBL/GenBank/DDBJ whole genome shotgun (WGS) entry which is preliminary data.</text>
</comment>
<dbReference type="EMBL" id="CM056778">
    <property type="protein sequence ID" value="KAJ8736194.1"/>
    <property type="molecule type" value="Genomic_DNA"/>
</dbReference>
<sequence>MKSQTVLTLIFLSLFKICLCENSDSNNLVKSPNGTIFYFAYGSNLLTRRLHLNNPSAVFYSIAKLKNHRLDFILFEELWQGAVATIVEDDEEEVWGTVWTISADKLHHLDKQEGVSIGWYFAKNVTLITPSGQQLVARTYEEVDNPKNKTASFDLPMERRPSNTYLEAIALGAIESRLPPEYIGFIFSFPTNGKMATKERRDQLGYPF</sequence>
<gene>
    <name evidence="1" type="ORF">PYW08_006850</name>
</gene>
<evidence type="ECO:0000313" key="2">
    <source>
        <dbReference type="Proteomes" id="UP001231649"/>
    </source>
</evidence>
<evidence type="ECO:0000313" key="1">
    <source>
        <dbReference type="EMBL" id="KAJ8736194.1"/>
    </source>
</evidence>
<name>A0ACC2RAQ9_9NEOP</name>